<dbReference type="PROSITE" id="PS50043">
    <property type="entry name" value="HTH_LUXR_2"/>
    <property type="match status" value="1"/>
</dbReference>
<protein>
    <submittedName>
        <fullName evidence="5">Response regulator transcription factor</fullName>
    </submittedName>
</protein>
<dbReference type="InterPro" id="IPR011006">
    <property type="entry name" value="CheY-like_superfamily"/>
</dbReference>
<gene>
    <name evidence="5" type="ORF">LHJ74_25750</name>
</gene>
<dbReference type="PROSITE" id="PS50110">
    <property type="entry name" value="RESPONSE_REGULATORY"/>
    <property type="match status" value="1"/>
</dbReference>
<evidence type="ECO:0000313" key="5">
    <source>
        <dbReference type="EMBL" id="MCT2593268.1"/>
    </source>
</evidence>
<dbReference type="PANTHER" id="PTHR43214:SF42">
    <property type="entry name" value="TRANSCRIPTIONAL REGULATORY PROTEIN DESR"/>
    <property type="match status" value="1"/>
</dbReference>
<dbReference type="PANTHER" id="PTHR43214">
    <property type="entry name" value="TWO-COMPONENT RESPONSE REGULATOR"/>
    <property type="match status" value="1"/>
</dbReference>
<dbReference type="PROSITE" id="PS00622">
    <property type="entry name" value="HTH_LUXR_1"/>
    <property type="match status" value="1"/>
</dbReference>
<proteinExistence type="predicted"/>
<dbReference type="SUPFAM" id="SSF46894">
    <property type="entry name" value="C-terminal effector domain of the bipartite response regulators"/>
    <property type="match status" value="1"/>
</dbReference>
<dbReference type="Gene3D" id="3.40.50.2300">
    <property type="match status" value="1"/>
</dbReference>
<dbReference type="RefSeq" id="WP_260220629.1">
    <property type="nucleotide sequence ID" value="NZ_JAJAGO010000013.1"/>
</dbReference>
<dbReference type="SUPFAM" id="SSF52172">
    <property type="entry name" value="CheY-like"/>
    <property type="match status" value="1"/>
</dbReference>
<evidence type="ECO:0000256" key="2">
    <source>
        <dbReference type="PROSITE-ProRule" id="PRU00169"/>
    </source>
</evidence>
<keyword evidence="2" id="KW-0597">Phosphoprotein</keyword>
<dbReference type="InterPro" id="IPR039420">
    <property type="entry name" value="WalR-like"/>
</dbReference>
<dbReference type="EMBL" id="JAJAGO010000013">
    <property type="protein sequence ID" value="MCT2593268.1"/>
    <property type="molecule type" value="Genomic_DNA"/>
</dbReference>
<sequence length="206" mass="22224">MIEASVIRVVIAEDEAITREALTALLGLEAAIDVVASTGRGDRVRELIESHRADLVVLDLTMPGMTGLEVAEELHRERTGFPVVVLTSHGRPGEVQRALGSGVRGFLTKETSADKLVRVIREVHGGGRYIDQELATDALSAGHNPLTPREVQILRCLEDGRPVRDVADEVNVSEGTVRNHISSAIRKLGVSNRATACRQAAQAGWI</sequence>
<comment type="caution">
    <text evidence="5">The sequence shown here is derived from an EMBL/GenBank/DDBJ whole genome shotgun (WGS) entry which is preliminary data.</text>
</comment>
<dbReference type="SMART" id="SM00448">
    <property type="entry name" value="REC"/>
    <property type="match status" value="1"/>
</dbReference>
<dbReference type="Pfam" id="PF00196">
    <property type="entry name" value="GerE"/>
    <property type="match status" value="1"/>
</dbReference>
<evidence type="ECO:0000259" key="4">
    <source>
        <dbReference type="PROSITE" id="PS50110"/>
    </source>
</evidence>
<dbReference type="InterPro" id="IPR016032">
    <property type="entry name" value="Sig_transdc_resp-reg_C-effctor"/>
</dbReference>
<feature type="domain" description="Response regulatory" evidence="4">
    <location>
        <begin position="8"/>
        <end position="124"/>
    </location>
</feature>
<evidence type="ECO:0000259" key="3">
    <source>
        <dbReference type="PROSITE" id="PS50043"/>
    </source>
</evidence>
<organism evidence="5 6">
    <name type="scientific">Streptomyces gossypii</name>
    <dbReference type="NCBI Taxonomy" id="2883101"/>
    <lineage>
        <taxon>Bacteria</taxon>
        <taxon>Bacillati</taxon>
        <taxon>Actinomycetota</taxon>
        <taxon>Actinomycetes</taxon>
        <taxon>Kitasatosporales</taxon>
        <taxon>Streptomycetaceae</taxon>
        <taxon>Streptomyces</taxon>
    </lineage>
</organism>
<keyword evidence="1" id="KW-0238">DNA-binding</keyword>
<dbReference type="CDD" id="cd06170">
    <property type="entry name" value="LuxR_C_like"/>
    <property type="match status" value="1"/>
</dbReference>
<dbReference type="Proteomes" id="UP001156389">
    <property type="component" value="Unassembled WGS sequence"/>
</dbReference>
<dbReference type="SMART" id="SM00421">
    <property type="entry name" value="HTH_LUXR"/>
    <property type="match status" value="1"/>
</dbReference>
<accession>A0ABT2K025</accession>
<feature type="domain" description="HTH luxR-type" evidence="3">
    <location>
        <begin position="139"/>
        <end position="204"/>
    </location>
</feature>
<feature type="modified residue" description="4-aspartylphosphate" evidence="2">
    <location>
        <position position="59"/>
    </location>
</feature>
<evidence type="ECO:0000313" key="6">
    <source>
        <dbReference type="Proteomes" id="UP001156389"/>
    </source>
</evidence>
<dbReference type="Pfam" id="PF00072">
    <property type="entry name" value="Response_reg"/>
    <property type="match status" value="1"/>
</dbReference>
<name>A0ABT2K025_9ACTN</name>
<dbReference type="InterPro" id="IPR000792">
    <property type="entry name" value="Tscrpt_reg_LuxR_C"/>
</dbReference>
<keyword evidence="6" id="KW-1185">Reference proteome</keyword>
<dbReference type="InterPro" id="IPR001789">
    <property type="entry name" value="Sig_transdc_resp-reg_receiver"/>
</dbReference>
<reference evidence="5 6" key="1">
    <citation type="submission" date="2021-10" db="EMBL/GenBank/DDBJ databases">
        <title>Streptomyces gossypii sp. nov., isolated from soil collected from cotton field.</title>
        <authorList>
            <person name="Ge X."/>
            <person name="Chen X."/>
            <person name="Liu W."/>
        </authorList>
    </citation>
    <scope>NUCLEOTIDE SEQUENCE [LARGE SCALE GENOMIC DNA]</scope>
    <source>
        <strain evidence="5 6">N2-109</strain>
    </source>
</reference>
<dbReference type="PRINTS" id="PR00038">
    <property type="entry name" value="HTHLUXR"/>
</dbReference>
<evidence type="ECO:0000256" key="1">
    <source>
        <dbReference type="ARBA" id="ARBA00023125"/>
    </source>
</evidence>